<gene>
    <name evidence="1" type="ORF">DPQ25_13510</name>
</gene>
<name>A0A328U7X6_9FIRM</name>
<comment type="caution">
    <text evidence="1">The sequence shown here is derived from an EMBL/GenBank/DDBJ whole genome shotgun (WGS) entry which is preliminary data.</text>
</comment>
<dbReference type="EMBL" id="QLYR01000015">
    <property type="protein sequence ID" value="RAQ22154.1"/>
    <property type="molecule type" value="Genomic_DNA"/>
</dbReference>
<dbReference type="RefSeq" id="WP_112333703.1">
    <property type="nucleotide sequence ID" value="NZ_JADPHD010000005.1"/>
</dbReference>
<dbReference type="InterPro" id="IPR019644">
    <property type="entry name" value="DUF2508"/>
</dbReference>
<reference evidence="1 2" key="1">
    <citation type="submission" date="2018-06" db="EMBL/GenBank/DDBJ databases">
        <title>Noncontiguous genome sequence of Ruminococcaceae bacterium ASD2818.</title>
        <authorList>
            <person name="Chaplin A.V."/>
            <person name="Sokolova S.R."/>
            <person name="Kochetkova T.O."/>
            <person name="Goltsov A.Y."/>
            <person name="Trofimov D.Y."/>
            <person name="Efimov B.A."/>
        </authorList>
    </citation>
    <scope>NUCLEOTIDE SEQUENCE [LARGE SCALE GENOMIC DNA]</scope>
    <source>
        <strain evidence="1 2">ASD2818</strain>
    </source>
</reference>
<proteinExistence type="predicted"/>
<organism evidence="1 2">
    <name type="scientific">Hydrogeniiclostridium mannosilyticum</name>
    <dbReference type="NCBI Taxonomy" id="2764322"/>
    <lineage>
        <taxon>Bacteria</taxon>
        <taxon>Bacillati</taxon>
        <taxon>Bacillota</taxon>
        <taxon>Clostridia</taxon>
        <taxon>Eubacteriales</taxon>
        <taxon>Acutalibacteraceae</taxon>
        <taxon>Hydrogeniiclostridium</taxon>
    </lineage>
</organism>
<evidence type="ECO:0008006" key="3">
    <source>
        <dbReference type="Google" id="ProtNLM"/>
    </source>
</evidence>
<sequence length="99" mass="11504">MENVIKLIQRGVSQASKTTVQAKGQERKNENEASLLENIREVCHQLADNERWFQMECNGDLIDACIFQREALMARYRYLLALARQQGVNCSPFQNLYRP</sequence>
<evidence type="ECO:0000313" key="1">
    <source>
        <dbReference type="EMBL" id="RAQ22154.1"/>
    </source>
</evidence>
<keyword evidence="2" id="KW-1185">Reference proteome</keyword>
<dbReference type="AlphaFoldDB" id="A0A328U7X6"/>
<dbReference type="Pfam" id="PF10704">
    <property type="entry name" value="DUF2508"/>
    <property type="match status" value="1"/>
</dbReference>
<dbReference type="Proteomes" id="UP000249377">
    <property type="component" value="Unassembled WGS sequence"/>
</dbReference>
<protein>
    <recommendedName>
        <fullName evidence="3">DUF2508 domain-containing protein</fullName>
    </recommendedName>
</protein>
<evidence type="ECO:0000313" key="2">
    <source>
        <dbReference type="Proteomes" id="UP000249377"/>
    </source>
</evidence>
<accession>A0A328U7X6</accession>